<feature type="region of interest" description="Polymerase/reverse transcriptase domain (RT)" evidence="19">
    <location>
        <begin position="346"/>
        <end position="689"/>
    </location>
</feature>
<accession>E0ZRB3</accession>
<evidence type="ECO:0000256" key="12">
    <source>
        <dbReference type="ARBA" id="ARBA00022801"/>
    </source>
</evidence>
<evidence type="ECO:0000256" key="4">
    <source>
        <dbReference type="ARBA" id="ARBA00022581"/>
    </source>
</evidence>
<feature type="binding site" evidence="19">
    <location>
        <position position="551"/>
    </location>
    <ligand>
        <name>Mg(2+)</name>
        <dbReference type="ChEBI" id="CHEBI:18420"/>
        <note>catalytic</note>
    </ligand>
</feature>
<dbReference type="InterPro" id="IPR000201">
    <property type="entry name" value="DNApol_viral_N"/>
</dbReference>
<dbReference type="InterPro" id="IPR043128">
    <property type="entry name" value="Rev_trsase/Diguanyl_cyclase"/>
</dbReference>
<keyword evidence="7 19" id="KW-0548">Nucleotidyltransferase</keyword>
<keyword evidence="4 19" id="KW-0945">Host-virus interaction</keyword>
<feature type="compositionally biased region" description="Polar residues" evidence="20">
    <location>
        <begin position="223"/>
        <end position="239"/>
    </location>
</feature>
<reference evidence="22 23" key="1">
    <citation type="journal article" date="2010" name="PLoS ONE">
        <title>Epidemic history and evolutionary dynamics of hepatitis B virus infection in two remote communities in rural Nigeria.</title>
        <authorList>
            <person name="Forbi J.C."/>
            <person name="Vaughan G."/>
            <person name="Purdy M.A."/>
            <person name="Campo D.S."/>
            <person name="Xia G.L."/>
            <person name="Ganova-Raeva L.M."/>
            <person name="Ramachandran S."/>
            <person name="Thai H."/>
            <person name="Khudyakov Y.E."/>
        </authorList>
    </citation>
    <scope>NUCLEOTIDE SEQUENCE [LARGE SCALE GENOMIC DNA]</scope>
    <source>
        <strain evidence="22">V5</strain>
    </source>
</reference>
<dbReference type="PROSITE" id="PS50878">
    <property type="entry name" value="RT_POL"/>
    <property type="match status" value="1"/>
</dbReference>
<keyword evidence="9 19" id="KW-0540">Nuclease</keyword>
<dbReference type="InterPro" id="IPR051320">
    <property type="entry name" value="Viral_Replic_Matur_Polypro"/>
</dbReference>
<dbReference type="PANTHER" id="PTHR33064">
    <property type="entry name" value="POL PROTEIN"/>
    <property type="match status" value="1"/>
</dbReference>
<dbReference type="InterPro" id="IPR000477">
    <property type="entry name" value="RT_dom"/>
</dbReference>
<dbReference type="GO" id="GO:0052170">
    <property type="term" value="P:symbiont-mediated suppression of host innate immune response"/>
    <property type="evidence" value="ECO:0007669"/>
    <property type="project" value="UniProtKB-UniRule"/>
</dbReference>
<evidence type="ECO:0000256" key="20">
    <source>
        <dbReference type="SAM" id="MobiDB-lite"/>
    </source>
</evidence>
<dbReference type="GO" id="GO:0003887">
    <property type="term" value="F:DNA-directed DNA polymerase activity"/>
    <property type="evidence" value="ECO:0007669"/>
    <property type="project" value="UniProtKB-UniRule"/>
</dbReference>
<keyword evidence="6 19" id="KW-0808">Transferase</keyword>
<dbReference type="InterPro" id="IPR043502">
    <property type="entry name" value="DNA/RNA_pol_sf"/>
</dbReference>
<evidence type="ECO:0000256" key="13">
    <source>
        <dbReference type="ARBA" id="ARBA00022842"/>
    </source>
</evidence>
<comment type="activity regulation">
    <text evidence="19">Activated by host HSP70 and HSP40 in vitro to be able to bind the epsilon loop of the pgRNA. Because deletion of the RNase H region renders the protein partly chaperone-independent, the chaperones may be needed indirectly to relieve occlusion of the RNA-binding site by this domain. Inhibited by several reverse-transcriptase inhibitors: Lamivudine, Adefovir and Entecavir.</text>
</comment>
<dbReference type="HAMAP" id="MF_04073">
    <property type="entry name" value="HBV_DPOL"/>
    <property type="match status" value="1"/>
</dbReference>
<evidence type="ECO:0000256" key="6">
    <source>
        <dbReference type="ARBA" id="ARBA00022679"/>
    </source>
</evidence>
<feature type="region of interest" description="Disordered" evidence="20">
    <location>
        <begin position="186"/>
        <end position="262"/>
    </location>
</feature>
<dbReference type="InterPro" id="IPR037531">
    <property type="entry name" value="HBV_DPOL"/>
</dbReference>
<keyword evidence="18 19" id="KW-0899">Viral immunoevasion</keyword>
<evidence type="ECO:0000256" key="11">
    <source>
        <dbReference type="ARBA" id="ARBA00022759"/>
    </source>
</evidence>
<keyword evidence="12 19" id="KW-0378">Hydrolase</keyword>
<evidence type="ECO:0000256" key="17">
    <source>
        <dbReference type="ARBA" id="ARBA00023268"/>
    </source>
</evidence>
<evidence type="ECO:0000256" key="16">
    <source>
        <dbReference type="ARBA" id="ARBA00023125"/>
    </source>
</evidence>
<evidence type="ECO:0000256" key="15">
    <source>
        <dbReference type="ARBA" id="ARBA00022932"/>
    </source>
</evidence>
<feature type="region of interest" description="Terminal protein domain (TP)" evidence="19">
    <location>
        <begin position="1"/>
        <end position="177"/>
    </location>
</feature>
<comment type="function">
    <text evidence="19">Multifunctional enzyme that converts the viral RNA genome into dsDNA in viral cytoplasmic capsids. This enzyme displays a DNA polymerase activity that can copy either DNA or RNA templates, and a ribonuclease H (RNase H) activity that cleaves the RNA strand of RNA-DNA heteroduplexes in a partially processive 3'- to 5'-endonucleasic mode. Neo-synthesized pregenomic RNA (pgRNA) are encapsidated together with the P protein, and reverse-transcribed inside the nucleocapsid. Initiation of reverse-transcription occurs first by binding the epsilon loop on the pgRNA genome, and is initiated by protein priming, thereby the 5'-end of (-)DNA is covalently linked to P protein. Partial (+)DNA is synthesized from the (-)DNA template and generates the relaxed circular DNA (RC-DNA) genome. After budding and infection, the RC-DNA migrates in the nucleus, and is converted into a plasmid-like covalently closed circular DNA (cccDNA). The activity of P protein does not seem to be necessary for cccDNA generation, and is presumably released from (+)DNA by host nuclear DNA repair machinery.</text>
</comment>
<proteinExistence type="inferred from homology"/>
<evidence type="ECO:0000256" key="3">
    <source>
        <dbReference type="ARBA" id="ARBA00022482"/>
    </source>
</evidence>
<comment type="domain">
    <text evidence="19">Terminal protein domain (TP) is hepadnavirus-specific. Spacer domain is highly variable and separates the TP and RT domains. Polymerase/reverse-transcriptase domain (RT) and ribonuclease H domain (RH) are similar to retrovirus reverse transcriptase/RNase H.</text>
</comment>
<comment type="domain">
    <text evidence="19">The polymerase/reverse transcriptase (RT) and ribonuclease H (RH) domains are structured in five subdomains: finger, palm, thumb, connection and RNase H. Within the palm subdomain, the 'primer grip' region is thought to be involved in the positioning of the primer terminus for accommodating the incoming nucleotide. The RH domain stabilizes the association of RT with primer-template.</text>
</comment>
<organismHost>
    <name type="scientific">Homo sapiens</name>
    <name type="common">Human</name>
    <dbReference type="NCBI Taxonomy" id="9606"/>
</organismHost>
<keyword evidence="17 19" id="KW-0511">Multifunctional enzyme</keyword>
<dbReference type="PANTHER" id="PTHR33064:SF37">
    <property type="entry name" value="RIBONUCLEASE H"/>
    <property type="match status" value="1"/>
</dbReference>
<evidence type="ECO:0000256" key="10">
    <source>
        <dbReference type="ARBA" id="ARBA00022723"/>
    </source>
</evidence>
<feature type="site" description="Priming of reverse-transcription by covalently linking the first nucleotide of the (-)DNA" evidence="19">
    <location>
        <position position="63"/>
    </location>
</feature>
<dbReference type="EC" id="3.1.26.4" evidence="19"/>
<evidence type="ECO:0000256" key="8">
    <source>
        <dbReference type="ARBA" id="ARBA00022705"/>
    </source>
</evidence>
<keyword evidence="10 19" id="KW-0479">Metal-binding</keyword>
<dbReference type="GO" id="GO:0004523">
    <property type="term" value="F:RNA-DNA hybrid ribonuclease activity"/>
    <property type="evidence" value="ECO:0007669"/>
    <property type="project" value="UniProtKB-UniRule"/>
</dbReference>
<keyword evidence="8 19" id="KW-0235">DNA replication</keyword>
<keyword evidence="3 19" id="KW-1113">Inhibition of host RLR pathway by virus</keyword>
<dbReference type="EMBL" id="HM363572">
    <property type="protein sequence ID" value="ADM18545.1"/>
    <property type="molecule type" value="Genomic_DNA"/>
</dbReference>
<feature type="domain" description="Reverse transcriptase" evidence="21">
    <location>
        <begin position="356"/>
        <end position="599"/>
    </location>
</feature>
<comment type="similarity">
    <text evidence="2 19">Belongs to the hepadnaviridae P protein family.</text>
</comment>
<keyword evidence="13 19" id="KW-0460">Magnesium</keyword>
<comment type="catalytic activity">
    <reaction evidence="19">
        <text>DNA(n) + a 2'-deoxyribonucleoside 5'-triphosphate = DNA(n+1) + diphosphate</text>
        <dbReference type="Rhea" id="RHEA:22508"/>
        <dbReference type="Rhea" id="RHEA-COMP:17339"/>
        <dbReference type="Rhea" id="RHEA-COMP:17340"/>
        <dbReference type="ChEBI" id="CHEBI:33019"/>
        <dbReference type="ChEBI" id="CHEBI:61560"/>
        <dbReference type="ChEBI" id="CHEBI:173112"/>
        <dbReference type="EC" id="2.7.7.49"/>
    </reaction>
</comment>
<dbReference type="EC" id="2.7.7.7" evidence="19"/>
<evidence type="ECO:0000256" key="9">
    <source>
        <dbReference type="ARBA" id="ARBA00022722"/>
    </source>
</evidence>
<dbReference type="InterPro" id="IPR001462">
    <property type="entry name" value="DNApol_viral_C"/>
</dbReference>
<organism evidence="22 23">
    <name type="scientific">Hepatitis B virus</name>
    <name type="common">HBV</name>
    <dbReference type="NCBI Taxonomy" id="10407"/>
    <lineage>
        <taxon>Viruses</taxon>
        <taxon>Riboviria</taxon>
        <taxon>Pararnavirae</taxon>
        <taxon>Artverviricota</taxon>
        <taxon>Revtraviricetes</taxon>
        <taxon>Blubervirales</taxon>
        <taxon>Hepadnaviridae</taxon>
        <taxon>Orthohepadnavirus</taxon>
        <taxon>Orthohepadnavirus hominoidei</taxon>
    </lineage>
</organism>
<sequence length="842" mass="94563">MPLSYQHFRRILLLDEEAGPLEEELPRLADEDLNRRVAEDLNLQLPNVSIPWTHKVGNFTGLYSSTIPVFNPNWKTPSFPDIHLHQDIINKCEQFVGPLTVNEKRRLNLVMPARFFPISTNYLPLDKGIKPYYPDNVVNHYFQTRHYLHTLWKAGILYKRETTRSASFFGSPYSWEQELHHGAFLDGPSRMGEESFHHQSSGIFSRPPVGSSIQSKHQKSRLGPQSQQRPLVRSQQGRSGSIRAGVHSPTRRPFGVEPSGSRHVKNVASRSASCLHQSAVRKAAYPNHSTFERHSSSGHAVEFHNIPPSSAGSQSKMPVSSCWWLQFRNSEPCSDYCLTHLVNLLEDWGPCTEHGKHHIKIPRTPARVTGGVFLVDKNPHNTAESRLVVDFSQFSRGSSRVSWPKFAVPNLQSLTNLLSSNLSWLSLDVSAAFYHLPLHPAAMPHLLVGSSGLSRYVARLSSNSRIINHQYGTLPNLHDSCSRNLYVSLMLLFKTFGRKLHLYSHPIIMGFRKIPMGVGLSPFLLAQFTSAICSVVRRAFPHCLAFSYMDDVVLGAKSVQHLESLYTSVTNFLLSLGIHLNPNKTKRWGYSLNFMGYVIGSWGSLPQEHIRLKIKDCFRKLPVNRPIDWKVCQRIVGLLGFAAPFTQCGYPALMPLYACTQSKQAFTFSPTYKTFLCKQYLNLYPVARQRPGLCQVFADATPTGWGLAIGHQRMRGTFVAPLPIHTAELLAACFARSRSGATLIGTDNSVVLSRKYTSFPWLLGCAANWILRGTSFVYVPSALNPADDPSRGRLGIFRPLLRLPFQPTTGRTSLYAVSPSVPSHLPDRVHFASPLHVAWRPP</sequence>
<comment type="caution">
    <text evidence="19">Lacks conserved residue(s) required for the propagation of feature annotation.</text>
</comment>
<dbReference type="SUPFAM" id="SSF56672">
    <property type="entry name" value="DNA/RNA polymerases"/>
    <property type="match status" value="1"/>
</dbReference>
<organismHost>
    <name type="scientific">Pan troglodytes</name>
    <name type="common">Chimpanzee</name>
    <dbReference type="NCBI Taxonomy" id="9598"/>
</organismHost>
<dbReference type="Proteomes" id="UP000112849">
    <property type="component" value="Genome"/>
</dbReference>
<comment type="miscellaneous">
    <text evidence="19">Hepadnaviral virions contain probably just one P protein molecule per particle.</text>
</comment>
<keyword evidence="11 19" id="KW-0255">Endonuclease</keyword>
<evidence type="ECO:0000256" key="2">
    <source>
        <dbReference type="ARBA" id="ARBA00007994"/>
    </source>
</evidence>
<gene>
    <name evidence="19 22" type="primary">P</name>
</gene>
<dbReference type="EC" id="2.7.7.49" evidence="19"/>
<dbReference type="Pfam" id="PF00336">
    <property type="entry name" value="DNA_pol_viral_C"/>
    <property type="match status" value="1"/>
</dbReference>
<dbReference type="GO" id="GO:0003964">
    <property type="term" value="F:RNA-directed DNA polymerase activity"/>
    <property type="evidence" value="ECO:0007669"/>
    <property type="project" value="UniProtKB-UniRule"/>
</dbReference>
<dbReference type="Pfam" id="PF00078">
    <property type="entry name" value="RVT_1"/>
    <property type="match status" value="1"/>
</dbReference>
<keyword evidence="16 19" id="KW-0238">DNA-binding</keyword>
<dbReference type="GO" id="GO:0003677">
    <property type="term" value="F:DNA binding"/>
    <property type="evidence" value="ECO:0007669"/>
    <property type="project" value="UniProtKB-UniRule"/>
</dbReference>
<dbReference type="Gene3D" id="3.30.70.270">
    <property type="match status" value="1"/>
</dbReference>
<comment type="catalytic activity">
    <reaction evidence="19">
        <text>DNA(n) + a 2'-deoxyribonucleoside 5'-triphosphate = DNA(n+1) + diphosphate</text>
        <dbReference type="Rhea" id="RHEA:22508"/>
        <dbReference type="Rhea" id="RHEA-COMP:17339"/>
        <dbReference type="Rhea" id="RHEA-COMP:17340"/>
        <dbReference type="ChEBI" id="CHEBI:33019"/>
        <dbReference type="ChEBI" id="CHEBI:61560"/>
        <dbReference type="ChEBI" id="CHEBI:173112"/>
        <dbReference type="EC" id="2.7.7.7"/>
    </reaction>
</comment>
<feature type="binding site" evidence="19">
    <location>
        <position position="550"/>
    </location>
    <ligand>
        <name>Mg(2+)</name>
        <dbReference type="ChEBI" id="CHEBI:18420"/>
        <note>catalytic</note>
    </ligand>
</feature>
<evidence type="ECO:0000256" key="5">
    <source>
        <dbReference type="ARBA" id="ARBA00022632"/>
    </source>
</evidence>
<evidence type="ECO:0000313" key="22">
    <source>
        <dbReference type="EMBL" id="ADM18545.1"/>
    </source>
</evidence>
<dbReference type="GO" id="GO:0046872">
    <property type="term" value="F:metal ion binding"/>
    <property type="evidence" value="ECO:0007669"/>
    <property type="project" value="UniProtKB-UniRule"/>
</dbReference>
<evidence type="ECO:0000313" key="23">
    <source>
        <dbReference type="Proteomes" id="UP000112849"/>
    </source>
</evidence>
<keyword evidence="15 19" id="KW-0239">DNA-directed DNA polymerase</keyword>
<evidence type="ECO:0000256" key="18">
    <source>
        <dbReference type="ARBA" id="ARBA00023280"/>
    </source>
</evidence>
<evidence type="ECO:0000259" key="21">
    <source>
        <dbReference type="PROSITE" id="PS50878"/>
    </source>
</evidence>
<protein>
    <recommendedName>
        <fullName evidence="19">Protein P</fullName>
    </recommendedName>
    <domain>
        <recommendedName>
            <fullName evidence="19">DNA-directed DNA polymerase</fullName>
            <ecNumber evidence="19">2.7.7.7</ecNumber>
        </recommendedName>
    </domain>
    <domain>
        <recommendedName>
            <fullName evidence="19">RNA-directed DNA polymerase</fullName>
            <ecNumber evidence="19">2.7.7.49</ecNumber>
        </recommendedName>
    </domain>
    <domain>
        <recommendedName>
            <fullName evidence="19">Ribonuclease H</fullName>
            <ecNumber evidence="19">3.1.26.4</ecNumber>
        </recommendedName>
    </domain>
</protein>
<evidence type="ECO:0000256" key="1">
    <source>
        <dbReference type="ARBA" id="ARBA00000077"/>
    </source>
</evidence>
<keyword evidence="5 19" id="KW-1090">Inhibition of host innate immune response by virus</keyword>
<keyword evidence="14 19" id="KW-0695">RNA-directed DNA polymerase</keyword>
<name>E0ZRB3_HBV</name>
<evidence type="ECO:0000256" key="14">
    <source>
        <dbReference type="ARBA" id="ARBA00022918"/>
    </source>
</evidence>
<feature type="binding site" evidence="19">
    <location>
        <position position="428"/>
    </location>
    <ligand>
        <name>Mg(2+)</name>
        <dbReference type="ChEBI" id="CHEBI:18420"/>
        <note>catalytic</note>
    </ligand>
</feature>
<comment type="catalytic activity">
    <reaction evidence="1 19">
        <text>Endonucleolytic cleavage to 5'-phosphomonoester.</text>
        <dbReference type="EC" id="3.1.26.4"/>
    </reaction>
</comment>
<evidence type="ECO:0000256" key="7">
    <source>
        <dbReference type="ARBA" id="ARBA00022695"/>
    </source>
</evidence>
<evidence type="ECO:0000256" key="19">
    <source>
        <dbReference type="HAMAP-Rule" id="MF_04073"/>
    </source>
</evidence>
<dbReference type="FunFam" id="3.30.70.270:FF:000009">
    <property type="entry name" value="Protein P"/>
    <property type="match status" value="1"/>
</dbReference>
<dbReference type="GO" id="GO:0006260">
    <property type="term" value="P:DNA replication"/>
    <property type="evidence" value="ECO:0007669"/>
    <property type="project" value="UniProtKB-UniRule"/>
</dbReference>
<dbReference type="Pfam" id="PF00242">
    <property type="entry name" value="DNA_pol_viral_N"/>
    <property type="match status" value="1"/>
</dbReference>